<sequence>MLSVLLSAGWGIAGEPTALRHSPSALSRLRPPRISLTSASGRVKGGHLAWQTPQSFPSWGFATRRSAGSGNLPSIGRMVSSRSAFGSSASGDNLDDSSACRNLRAALIAGDAGPLRAALLAAGAAGTSAILRRNAHRRLSQLEARSGSQDADFTELLLSGGSFAEEKEEQDVASAGPWGAPQASAPRKEESLLPPLPSNPENRIAELDSGPFADPAALEGEAFFLPSLLGQAEDRSVFERLMTELDFQSCWLNTGMKFSREICLGEDEVMAKSPTYRAIVERVSEFFGVTVVRTLVNLYRDGDDWCNLHSDQYHQGGYPIDLTIGASFGDPRRLIYAKKKNEKHRIEIPQRNGDVFAFSDRINTTWRHMIPQEGPECGPRLSVIVWCSRKRQEETKPAADSQEPKLGRFPHMLYFNPKGSGRDFVAHAGGKAGGKGGGKGGREAGRGDRSAERPARQQQQQQQNNQNTRTTIDEQTKNNKTQHQQQQQQQQQRPTTPTTQQQRSGSTTGGSRPSPVALAGSYPSGAAVSRSEPRLASDELEEAAASVRKAPVIAILAQETRIKPAHLNSVRHFMKDRGWAAHAGPQPTVASFVQNGRTMHRQPNGGTANFVRLPAVGKLYDVGGPFVEMSQWVCHTWILIESGARGVHVLNVYLPSGADASASRQRIMELVFDYASLFHGVSVFICGDLQDELSACSACAAALCTDEWHDCVDIGNHKFNREPVATFSHIGWADTHVGHKRTRIDHVICNAVAVQYVHDCRVRHDFTFPGHAVLELTITTQPYHNKCYVWSKPKSFGILPTKPSSDDEWDAANERARPIVSDIWSELSQAVHSADIGQVWEIVCKAAVAYIGSEIEREQGRSVVGIVRGELPHFVLEDVVPPHDEFSDHAPTNAQELKYIRLLESLRELRTKCEVLNATQSSGQQVSASWRLKLSKSAGQCNFPMAEMRVPFP</sequence>
<dbReference type="InterPro" id="IPR036691">
    <property type="entry name" value="Endo/exonu/phosph_ase_sf"/>
</dbReference>
<dbReference type="Pfam" id="PF13532">
    <property type="entry name" value="2OG-FeII_Oxy_2"/>
    <property type="match status" value="1"/>
</dbReference>
<name>A0A813DFD6_POLGL</name>
<organism evidence="3 4">
    <name type="scientific">Polarella glacialis</name>
    <name type="common">Dinoflagellate</name>
    <dbReference type="NCBI Taxonomy" id="89957"/>
    <lineage>
        <taxon>Eukaryota</taxon>
        <taxon>Sar</taxon>
        <taxon>Alveolata</taxon>
        <taxon>Dinophyceae</taxon>
        <taxon>Suessiales</taxon>
        <taxon>Suessiaceae</taxon>
        <taxon>Polarella</taxon>
    </lineage>
</organism>
<keyword evidence="4" id="KW-1185">Reference proteome</keyword>
<protein>
    <recommendedName>
        <fullName evidence="2">Fe2OG dioxygenase domain-containing protein</fullName>
    </recommendedName>
</protein>
<proteinExistence type="predicted"/>
<feature type="compositionally biased region" description="Gly residues" evidence="1">
    <location>
        <begin position="430"/>
        <end position="439"/>
    </location>
</feature>
<dbReference type="SUPFAM" id="SSF56219">
    <property type="entry name" value="DNase I-like"/>
    <property type="match status" value="1"/>
</dbReference>
<dbReference type="EMBL" id="CAJNNV010001663">
    <property type="protein sequence ID" value="CAE8585527.1"/>
    <property type="molecule type" value="Genomic_DNA"/>
</dbReference>
<feature type="compositionally biased region" description="Basic and acidic residues" evidence="1">
    <location>
        <begin position="440"/>
        <end position="455"/>
    </location>
</feature>
<dbReference type="Gene3D" id="2.60.120.590">
    <property type="entry name" value="Alpha-ketoglutarate-dependent dioxygenase AlkB-like"/>
    <property type="match status" value="1"/>
</dbReference>
<comment type="caution">
    <text evidence="3">The sequence shown here is derived from an EMBL/GenBank/DDBJ whole genome shotgun (WGS) entry which is preliminary data.</text>
</comment>
<feature type="region of interest" description="Disordered" evidence="1">
    <location>
        <begin position="424"/>
        <end position="534"/>
    </location>
</feature>
<feature type="region of interest" description="Disordered" evidence="1">
    <location>
        <begin position="166"/>
        <end position="211"/>
    </location>
</feature>
<reference evidence="3" key="1">
    <citation type="submission" date="2021-02" db="EMBL/GenBank/DDBJ databases">
        <authorList>
            <person name="Dougan E. K."/>
            <person name="Rhodes N."/>
            <person name="Thang M."/>
            <person name="Chan C."/>
        </authorList>
    </citation>
    <scope>NUCLEOTIDE SEQUENCE</scope>
</reference>
<dbReference type="InterPro" id="IPR005123">
    <property type="entry name" value="Oxoglu/Fe-dep_dioxygenase_dom"/>
</dbReference>
<dbReference type="Gene3D" id="3.60.10.10">
    <property type="entry name" value="Endonuclease/exonuclease/phosphatase"/>
    <property type="match status" value="1"/>
</dbReference>
<dbReference type="AlphaFoldDB" id="A0A813DFD6"/>
<feature type="compositionally biased region" description="Low complexity" evidence="1">
    <location>
        <begin position="457"/>
        <end position="467"/>
    </location>
</feature>
<evidence type="ECO:0000259" key="2">
    <source>
        <dbReference type="PROSITE" id="PS51471"/>
    </source>
</evidence>
<dbReference type="PANTHER" id="PTHR42256:SF1">
    <property type="entry name" value="FE2OG DIOXYGENASE DOMAIN-CONTAINING PROTEIN"/>
    <property type="match status" value="1"/>
</dbReference>
<dbReference type="SUPFAM" id="SSF51197">
    <property type="entry name" value="Clavaminate synthase-like"/>
    <property type="match status" value="1"/>
</dbReference>
<dbReference type="PANTHER" id="PTHR42256">
    <property type="entry name" value="OXOGLUTARATE/IRON-DEPENDENT DIOXYGENASE"/>
    <property type="match status" value="1"/>
</dbReference>
<evidence type="ECO:0000313" key="4">
    <source>
        <dbReference type="Proteomes" id="UP000654075"/>
    </source>
</evidence>
<dbReference type="OrthoDB" id="439183at2759"/>
<dbReference type="InterPro" id="IPR037151">
    <property type="entry name" value="AlkB-like_sf"/>
</dbReference>
<feature type="compositionally biased region" description="Low complexity" evidence="1">
    <location>
        <begin position="481"/>
        <end position="513"/>
    </location>
</feature>
<accession>A0A813DFD6</accession>
<dbReference type="Proteomes" id="UP000654075">
    <property type="component" value="Unassembled WGS sequence"/>
</dbReference>
<feature type="domain" description="Fe2OG dioxygenase" evidence="2">
    <location>
        <begin position="290"/>
        <end position="389"/>
    </location>
</feature>
<evidence type="ECO:0000313" key="3">
    <source>
        <dbReference type="EMBL" id="CAE8585527.1"/>
    </source>
</evidence>
<dbReference type="PROSITE" id="PS51471">
    <property type="entry name" value="FE2OG_OXY"/>
    <property type="match status" value="1"/>
</dbReference>
<gene>
    <name evidence="3" type="ORF">PGLA1383_LOCUS4434</name>
</gene>
<evidence type="ECO:0000256" key="1">
    <source>
        <dbReference type="SAM" id="MobiDB-lite"/>
    </source>
</evidence>
<dbReference type="InterPro" id="IPR027450">
    <property type="entry name" value="AlkB-like"/>
</dbReference>